<feature type="domain" description="Neprosin PEP catalytic" evidence="1">
    <location>
        <begin position="53"/>
        <end position="333"/>
    </location>
</feature>
<dbReference type="PROSITE" id="PS52045">
    <property type="entry name" value="NEPROSIN_PEP_CD"/>
    <property type="match status" value="1"/>
</dbReference>
<comment type="caution">
    <text evidence="2">The sequence shown here is derived from an EMBL/GenBank/DDBJ whole genome shotgun (WGS) entry which is preliminary data.</text>
</comment>
<dbReference type="InterPro" id="IPR004314">
    <property type="entry name" value="Neprosin"/>
</dbReference>
<dbReference type="Pfam" id="PF03080">
    <property type="entry name" value="Neprosin"/>
    <property type="match status" value="1"/>
</dbReference>
<dbReference type="EMBL" id="JBJUIK010000013">
    <property type="protein sequence ID" value="KAL3507407.1"/>
    <property type="molecule type" value="Genomic_DNA"/>
</dbReference>
<evidence type="ECO:0000313" key="2">
    <source>
        <dbReference type="EMBL" id="KAL3507407.1"/>
    </source>
</evidence>
<keyword evidence="3" id="KW-1185">Reference proteome</keyword>
<dbReference type="Pfam" id="PF14365">
    <property type="entry name" value="Neprosin_AP"/>
    <property type="match status" value="1"/>
</dbReference>
<evidence type="ECO:0000259" key="1">
    <source>
        <dbReference type="PROSITE" id="PS52045"/>
    </source>
</evidence>
<name>A0ABD2YNH5_9GENT</name>
<dbReference type="InterPro" id="IPR025521">
    <property type="entry name" value="Neprosin_propep"/>
</dbReference>
<protein>
    <recommendedName>
        <fullName evidence="1">Neprosin PEP catalytic domain-containing protein</fullName>
    </recommendedName>
</protein>
<dbReference type="InterPro" id="IPR053168">
    <property type="entry name" value="Glutamic_endopeptidase"/>
</dbReference>
<reference evidence="2 3" key="1">
    <citation type="submission" date="2024-11" db="EMBL/GenBank/DDBJ databases">
        <title>A near-complete genome assembly of Cinchona calisaya.</title>
        <authorList>
            <person name="Lian D.C."/>
            <person name="Zhao X.W."/>
            <person name="Wei L."/>
        </authorList>
    </citation>
    <scope>NUCLEOTIDE SEQUENCE [LARGE SCALE GENOMIC DNA]</scope>
    <source>
        <tissue evidence="2">Nenye</tissue>
    </source>
</reference>
<organism evidence="2 3">
    <name type="scientific">Cinchona calisaya</name>
    <dbReference type="NCBI Taxonomy" id="153742"/>
    <lineage>
        <taxon>Eukaryota</taxon>
        <taxon>Viridiplantae</taxon>
        <taxon>Streptophyta</taxon>
        <taxon>Embryophyta</taxon>
        <taxon>Tracheophyta</taxon>
        <taxon>Spermatophyta</taxon>
        <taxon>Magnoliopsida</taxon>
        <taxon>eudicotyledons</taxon>
        <taxon>Gunneridae</taxon>
        <taxon>Pentapetalae</taxon>
        <taxon>asterids</taxon>
        <taxon>lamiids</taxon>
        <taxon>Gentianales</taxon>
        <taxon>Rubiaceae</taxon>
        <taxon>Cinchonoideae</taxon>
        <taxon>Cinchoneae</taxon>
        <taxon>Cinchona</taxon>
    </lineage>
</organism>
<proteinExistence type="predicted"/>
<dbReference type="AlphaFoldDB" id="A0ABD2YNH5"/>
<dbReference type="PANTHER" id="PTHR31589:SF24">
    <property type="entry name" value="OS07G0205500 PROTEIN"/>
    <property type="match status" value="1"/>
</dbReference>
<sequence length="333" mass="37081">MSRSLCTLSKGMMIALCNASKLSVTSHDVKVKKQLSQFNKTPLKFIKSKDGDVIDCVDISQQPAFDDPLLKNHNIKMRPNNYPESAFVEANNKPITQLWQLNGRCPTGTIPIRRTKKEDVLRAISIKSNIGKKQNYNFHKTSQDNVEYVIAAVEGESYHGAKASINVWEPQVENHNAVSSSQLWIYGGPYKSSNLNIIEAGWHDPSHDVWWLGFGSRTNGYWTTIGYWPSSLFTTLANNASAIEWGGLVVSSESDGQQTTTQMGSGHFPEEGFSRASYMRNLQVMDESFNSRPLSNPSTNANQPNCYNITLGKTNGWGDFIFYGGPGRNPNCP</sequence>
<dbReference type="PANTHER" id="PTHR31589">
    <property type="entry name" value="PROTEIN, PUTATIVE (DUF239)-RELATED-RELATED"/>
    <property type="match status" value="1"/>
</dbReference>
<evidence type="ECO:0000313" key="3">
    <source>
        <dbReference type="Proteomes" id="UP001630127"/>
    </source>
</evidence>
<gene>
    <name evidence="2" type="ORF">ACH5RR_032789</name>
</gene>
<dbReference type="Proteomes" id="UP001630127">
    <property type="component" value="Unassembled WGS sequence"/>
</dbReference>
<accession>A0ABD2YNH5</accession>